<dbReference type="EMBL" id="UZAU01000078">
    <property type="status" value="NOT_ANNOTATED_CDS"/>
    <property type="molecule type" value="Genomic_DNA"/>
</dbReference>
<dbReference type="InterPro" id="IPR025836">
    <property type="entry name" value="Zn_knuckle_CX2CX4HX4C"/>
</dbReference>
<dbReference type="Proteomes" id="UP000596661">
    <property type="component" value="Chromosome 1"/>
</dbReference>
<sequence length="117" mass="13904">MRVKVTLDVNVPLKRRMKLRRTTGEEGFWAMFKYEFLPTFYFICRILGHSEKFCLKRFDTLADQIIQPYGAWVRAQPRRRHHLIRSQWLQNGDDDESEYSAGTITGVNRQQSPINLL</sequence>
<dbReference type="OMA" id="ERINTFC"/>
<name>A0A803NM52_CANSA</name>
<dbReference type="Gramene" id="evm.model.01.2669">
    <property type="protein sequence ID" value="cds.evm.model.01.2669"/>
    <property type="gene ID" value="evm.TU.01.2669"/>
</dbReference>
<organism evidence="2 3">
    <name type="scientific">Cannabis sativa</name>
    <name type="common">Hemp</name>
    <name type="synonym">Marijuana</name>
    <dbReference type="NCBI Taxonomy" id="3483"/>
    <lineage>
        <taxon>Eukaryota</taxon>
        <taxon>Viridiplantae</taxon>
        <taxon>Streptophyta</taxon>
        <taxon>Embryophyta</taxon>
        <taxon>Tracheophyta</taxon>
        <taxon>Spermatophyta</taxon>
        <taxon>Magnoliopsida</taxon>
        <taxon>eudicotyledons</taxon>
        <taxon>Gunneridae</taxon>
        <taxon>Pentapetalae</taxon>
        <taxon>rosids</taxon>
        <taxon>fabids</taxon>
        <taxon>Rosales</taxon>
        <taxon>Cannabaceae</taxon>
        <taxon>Cannabis</taxon>
    </lineage>
</organism>
<evidence type="ECO:0000313" key="2">
    <source>
        <dbReference type="EnsemblPlants" id="cds.evm.model.01.2669"/>
    </source>
</evidence>
<feature type="domain" description="Zinc knuckle CX2CX4HX4C" evidence="1">
    <location>
        <begin position="7"/>
        <end position="56"/>
    </location>
</feature>
<proteinExistence type="predicted"/>
<evidence type="ECO:0000313" key="3">
    <source>
        <dbReference type="Proteomes" id="UP000596661"/>
    </source>
</evidence>
<evidence type="ECO:0000259" key="1">
    <source>
        <dbReference type="Pfam" id="PF14392"/>
    </source>
</evidence>
<dbReference type="AlphaFoldDB" id="A0A803NM52"/>
<protein>
    <recommendedName>
        <fullName evidence="1">Zinc knuckle CX2CX4HX4C domain-containing protein</fullName>
    </recommendedName>
</protein>
<reference evidence="2" key="1">
    <citation type="submission" date="2018-11" db="EMBL/GenBank/DDBJ databases">
        <authorList>
            <person name="Grassa J C."/>
        </authorList>
    </citation>
    <scope>NUCLEOTIDE SEQUENCE [LARGE SCALE GENOMIC DNA]</scope>
</reference>
<accession>A0A803NM52</accession>
<dbReference type="Pfam" id="PF14392">
    <property type="entry name" value="zf-CCHC_4"/>
    <property type="match status" value="1"/>
</dbReference>
<keyword evidence="3" id="KW-1185">Reference proteome</keyword>
<dbReference type="EnsemblPlants" id="evm.model.01.2669">
    <property type="protein sequence ID" value="cds.evm.model.01.2669"/>
    <property type="gene ID" value="evm.TU.01.2669"/>
</dbReference>
<reference evidence="2" key="2">
    <citation type="submission" date="2021-03" db="UniProtKB">
        <authorList>
            <consortium name="EnsemblPlants"/>
        </authorList>
    </citation>
    <scope>IDENTIFICATION</scope>
</reference>